<reference evidence="8 9" key="2">
    <citation type="journal article" date="2010" name="Stand. Genomic Sci.">
        <title>Complete genome sequence of Desulfohalobium retbaense type strain (HR(100)).</title>
        <authorList>
            <person name="Spring S."/>
            <person name="Nolan M."/>
            <person name="Lapidus A."/>
            <person name="Glavina Del Rio T."/>
            <person name="Copeland A."/>
            <person name="Tice H."/>
            <person name="Cheng J.F."/>
            <person name="Lucas S."/>
            <person name="Land M."/>
            <person name="Chen F."/>
            <person name="Bruce D."/>
            <person name="Goodwin L."/>
            <person name="Pitluck S."/>
            <person name="Ivanova N."/>
            <person name="Mavromatis K."/>
            <person name="Mikhailova N."/>
            <person name="Pati A."/>
            <person name="Chen A."/>
            <person name="Palaniappan K."/>
            <person name="Hauser L."/>
            <person name="Chang Y.J."/>
            <person name="Jeffries C.D."/>
            <person name="Munk C."/>
            <person name="Kiss H."/>
            <person name="Chain P."/>
            <person name="Han C."/>
            <person name="Brettin T."/>
            <person name="Detter J.C."/>
            <person name="Schuler E."/>
            <person name="Goker M."/>
            <person name="Rohde M."/>
            <person name="Bristow J."/>
            <person name="Eisen J.A."/>
            <person name="Markowitz V."/>
            <person name="Hugenholtz P."/>
            <person name="Kyrpides N.C."/>
            <person name="Klenk H.P."/>
        </authorList>
    </citation>
    <scope>NUCLEOTIDE SEQUENCE [LARGE SCALE GENOMIC DNA]</scope>
    <source>
        <strain evidence="9">ATCC 49802 / DSM 20745 / S 6022</strain>
    </source>
</reference>
<evidence type="ECO:0000313" key="8">
    <source>
        <dbReference type="EMBL" id="ACZ37715.1"/>
    </source>
</evidence>
<dbReference type="eggNOG" id="COG2810">
    <property type="taxonomic scope" value="Bacteria"/>
</dbReference>
<dbReference type="PANTHER" id="PTHR33841">
    <property type="entry name" value="DNA METHYLTRANSFERASE YEEA-RELATED"/>
    <property type="match status" value="1"/>
</dbReference>
<dbReference type="OrthoDB" id="9758243at2"/>
<dbReference type="EC" id="2.1.1.72" evidence="2"/>
<dbReference type="GO" id="GO:0009007">
    <property type="term" value="F:site-specific DNA-methyltransferase (adenine-specific) activity"/>
    <property type="evidence" value="ECO:0007669"/>
    <property type="project" value="UniProtKB-EC"/>
</dbReference>
<gene>
    <name evidence="8" type="ordered locus">Sthe_0276</name>
</gene>
<evidence type="ECO:0000256" key="1">
    <source>
        <dbReference type="ARBA" id="ARBA00006594"/>
    </source>
</evidence>
<keyword evidence="9" id="KW-1185">Reference proteome</keyword>
<name>D1C6V4_SPHTD</name>
<dbReference type="GO" id="GO:0008170">
    <property type="term" value="F:N-methyltransferase activity"/>
    <property type="evidence" value="ECO:0007669"/>
    <property type="project" value="InterPro"/>
</dbReference>
<dbReference type="Pfam" id="PF02384">
    <property type="entry name" value="N6_Mtase"/>
    <property type="match status" value="1"/>
</dbReference>
<dbReference type="HOGENOM" id="CLU_009503_1_0_0"/>
<accession>D1C6V4</accession>
<comment type="catalytic activity">
    <reaction evidence="5">
        <text>a 2'-deoxyadenosine in DNA + S-adenosyl-L-methionine = an N(6)-methyl-2'-deoxyadenosine in DNA + S-adenosyl-L-homocysteine + H(+)</text>
        <dbReference type="Rhea" id="RHEA:15197"/>
        <dbReference type="Rhea" id="RHEA-COMP:12418"/>
        <dbReference type="Rhea" id="RHEA-COMP:12419"/>
        <dbReference type="ChEBI" id="CHEBI:15378"/>
        <dbReference type="ChEBI" id="CHEBI:57856"/>
        <dbReference type="ChEBI" id="CHEBI:59789"/>
        <dbReference type="ChEBI" id="CHEBI:90615"/>
        <dbReference type="ChEBI" id="CHEBI:90616"/>
        <dbReference type="EC" id="2.1.1.72"/>
    </reaction>
</comment>
<dbReference type="eggNOG" id="COG0286">
    <property type="taxonomic scope" value="Bacteria"/>
</dbReference>
<dbReference type="Gene3D" id="3.40.50.150">
    <property type="entry name" value="Vaccinia Virus protein VP39"/>
    <property type="match status" value="1"/>
</dbReference>
<evidence type="ECO:0000256" key="2">
    <source>
        <dbReference type="ARBA" id="ARBA00011900"/>
    </source>
</evidence>
<evidence type="ECO:0000313" key="9">
    <source>
        <dbReference type="Proteomes" id="UP000002027"/>
    </source>
</evidence>
<dbReference type="KEGG" id="sti:Sthe_0276"/>
<dbReference type="GO" id="GO:0032259">
    <property type="term" value="P:methylation"/>
    <property type="evidence" value="ECO:0007669"/>
    <property type="project" value="UniProtKB-KW"/>
</dbReference>
<protein>
    <recommendedName>
        <fullName evidence="2">site-specific DNA-methyltransferase (adenine-specific)</fullName>
        <ecNumber evidence="2">2.1.1.72</ecNumber>
    </recommendedName>
</protein>
<dbReference type="SUPFAM" id="SSF53335">
    <property type="entry name" value="S-adenosyl-L-methionine-dependent methyltransferases"/>
    <property type="match status" value="1"/>
</dbReference>
<dbReference type="PANTHER" id="PTHR33841:SF1">
    <property type="entry name" value="DNA METHYLTRANSFERASE A"/>
    <property type="match status" value="1"/>
</dbReference>
<feature type="domain" description="Type ISP restriction-modification enzyme LLaBIII C-terminal specificity" evidence="7">
    <location>
        <begin position="691"/>
        <end position="1042"/>
    </location>
</feature>
<proteinExistence type="inferred from homology"/>
<sequence>MSVSPLEAVQSALRSFAEEVKATADRADQIPFQAEDQLKRSVPRLVERVGRALGLNVSIFSESPVDEVGRPDLAIAVDGLLVGYIELKAPGVGTTSRELRGRDRAQLNKFLALPNLVYTDARDWTFYRDGKRQSAHDVRLGEIDERGPAELTERDANQLLGLLREFLRWQPIVPTSARALAEQLAPLTRMIRGDVAEAIREQKPALTSIYNDWRRTLFPEATPDQFADAYAQTLTYGLLLAKLSGATTLDTPSAARAIQKHSSLLARTLEILTQQGTREELGPGIDLLERTIEAVDPAAIRGKSDTDPWLYFYEDFLAVYDPKLRDERGVYYTPAQVVKAQVTLVDELLRTKLNRPLGFADPDVTVLDPATGTGTYLLRVLQHGIERATAIYGPGAAGDIASQMARNLYGFELLVGPYAVAHLRLAQAIHEFGGREPDDGVHIYLTDTLESPNEITTLPHSFYEKPLAEEHRRAREVKRTTPILVCIGNPPYEREESDSDDGKTGGRWIRFGDQVTKKAPLRSFLDPALKAGKALHVKNLYNLYVYFWRWALWKVFEAQDGPGIVSFITASSYLRGPGFVGMREEMRRTFDELWILDLEGDSRGTRKTENVFDIQTPVAIAVGVRYGNPNRDQPATVHYARVRGTRAEKFAVLSELTGFAVISWQPGQTGWGQPLIPTSAGDYFAWPSILEVMPWQHSGVQLKRLWPIGVSRDVLERRWSALLAAPDRAKYFRETRDRQVSQSYEDQLGDNGTLPAINSLSPDAEPPEIVRYGYRSFDRQYVFRDSRLGDFCRPTVWRSYSDRQIFLISQLSKPLGFGSAVIAASNVPDIDFFCNRGGKDVMPLYRDAPAREPNITHGLLELLEQTYGSAVTPEDLIGYIAGVLGHPGYTARFHDELEEPGPRVPLTKNVTLFRRAAELGKQVIAWQTYAERFPESIGTQRGRVPPGRARVKVAIPSDPEKYPVSLQQDVRYDASAQELHVGEGVIERVDPRIWDYEVSGLNVVRSWLGYRMRERAGRKSSPLDDIRPERWTWEMTKELLELLWVLEGVLALEPEQEALLDEIVAGELFLAEELPTPTEAQRRAPQVAAVQQTHLGEAFRRA</sequence>
<dbReference type="STRING" id="479434.Sthe_0276"/>
<evidence type="ECO:0000259" key="6">
    <source>
        <dbReference type="Pfam" id="PF02384"/>
    </source>
</evidence>
<comment type="similarity">
    <text evidence="1">Belongs to the N(4)/N(6)-methyltransferase family.</text>
</comment>
<reference evidence="9" key="1">
    <citation type="submission" date="2009-11" db="EMBL/GenBank/DDBJ databases">
        <title>The complete chromosome 1 of Sphaerobacter thermophilus DSM 20745.</title>
        <authorList>
            <person name="Lucas S."/>
            <person name="Copeland A."/>
            <person name="Lapidus A."/>
            <person name="Glavina del Rio T."/>
            <person name="Dalin E."/>
            <person name="Tice H."/>
            <person name="Bruce D."/>
            <person name="Goodwin L."/>
            <person name="Pitluck S."/>
            <person name="Kyrpides N."/>
            <person name="Mavromatis K."/>
            <person name="Ivanova N."/>
            <person name="Mikhailova N."/>
            <person name="LaButti K.M."/>
            <person name="Clum A."/>
            <person name="Sun H.I."/>
            <person name="Brettin T."/>
            <person name="Detter J.C."/>
            <person name="Han C."/>
            <person name="Larimer F."/>
            <person name="Land M."/>
            <person name="Hauser L."/>
            <person name="Markowitz V."/>
            <person name="Cheng J.F."/>
            <person name="Hugenholtz P."/>
            <person name="Woyke T."/>
            <person name="Wu D."/>
            <person name="Steenblock K."/>
            <person name="Schneider S."/>
            <person name="Pukall R."/>
            <person name="Goeker M."/>
            <person name="Klenk H.P."/>
            <person name="Eisen J.A."/>
        </authorList>
    </citation>
    <scope>NUCLEOTIDE SEQUENCE [LARGE SCALE GENOMIC DNA]</scope>
    <source>
        <strain evidence="9">ATCC 49802 / DSM 20745 / S 6022</strain>
    </source>
</reference>
<dbReference type="InterPro" id="IPR003356">
    <property type="entry name" value="DNA_methylase_A-5"/>
</dbReference>
<organism evidence="8 9">
    <name type="scientific">Sphaerobacter thermophilus (strain ATCC 49802 / DSM 20745 / KCCM 41009 / NCIMB 13125 / S 6022)</name>
    <dbReference type="NCBI Taxonomy" id="479434"/>
    <lineage>
        <taxon>Bacteria</taxon>
        <taxon>Pseudomonadati</taxon>
        <taxon>Thermomicrobiota</taxon>
        <taxon>Thermomicrobia</taxon>
        <taxon>Sphaerobacterales</taxon>
        <taxon>Sphaerobacterineae</taxon>
        <taxon>Sphaerobacteraceae</taxon>
        <taxon>Sphaerobacter</taxon>
    </lineage>
</organism>
<dbReference type="GO" id="GO:0003677">
    <property type="term" value="F:DNA binding"/>
    <property type="evidence" value="ECO:0007669"/>
    <property type="project" value="InterPro"/>
</dbReference>
<dbReference type="InterPro" id="IPR041635">
    <property type="entry name" value="Type_ISP_LLaBIII_C"/>
</dbReference>
<dbReference type="InterPro" id="IPR029063">
    <property type="entry name" value="SAM-dependent_MTases_sf"/>
</dbReference>
<dbReference type="EMBL" id="CP001823">
    <property type="protein sequence ID" value="ACZ37715.1"/>
    <property type="molecule type" value="Genomic_DNA"/>
</dbReference>
<dbReference type="PRINTS" id="PR00507">
    <property type="entry name" value="N12N6MTFRASE"/>
</dbReference>
<dbReference type="Pfam" id="PF18135">
    <property type="entry name" value="Type_ISP_C"/>
    <property type="match status" value="1"/>
</dbReference>
<evidence type="ECO:0000256" key="5">
    <source>
        <dbReference type="ARBA" id="ARBA00047942"/>
    </source>
</evidence>
<evidence type="ECO:0000259" key="7">
    <source>
        <dbReference type="Pfam" id="PF18135"/>
    </source>
</evidence>
<evidence type="ECO:0000256" key="3">
    <source>
        <dbReference type="ARBA" id="ARBA00022603"/>
    </source>
</evidence>
<dbReference type="AlphaFoldDB" id="D1C6V4"/>
<dbReference type="RefSeq" id="WP_012870763.1">
    <property type="nucleotide sequence ID" value="NC_013523.1"/>
</dbReference>
<dbReference type="REBASE" id="22985">
    <property type="entry name" value="Sth20745ORF276P"/>
</dbReference>
<keyword evidence="4 8" id="KW-0808">Transferase</keyword>
<keyword evidence="3 8" id="KW-0489">Methyltransferase</keyword>
<dbReference type="InParanoid" id="D1C6V4"/>
<dbReference type="InterPro" id="IPR050953">
    <property type="entry name" value="N4_N6_ade-DNA_methylase"/>
</dbReference>
<dbReference type="Proteomes" id="UP000002027">
    <property type="component" value="Chromosome 1"/>
</dbReference>
<feature type="domain" description="DNA methylase adenine-specific" evidence="6">
    <location>
        <begin position="312"/>
        <end position="508"/>
    </location>
</feature>
<evidence type="ECO:0000256" key="4">
    <source>
        <dbReference type="ARBA" id="ARBA00022679"/>
    </source>
</evidence>